<keyword evidence="1" id="KW-0378">Hydrolase</keyword>
<dbReference type="EMBL" id="JABAIL010000084">
    <property type="protein sequence ID" value="NLR95141.1"/>
    <property type="molecule type" value="Genomic_DNA"/>
</dbReference>
<dbReference type="RefSeq" id="WP_168885826.1">
    <property type="nucleotide sequence ID" value="NZ_JABAIL010000084.1"/>
</dbReference>
<dbReference type="GO" id="GO:0004180">
    <property type="term" value="F:carboxypeptidase activity"/>
    <property type="evidence" value="ECO:0007669"/>
    <property type="project" value="UniProtKB-KW"/>
</dbReference>
<dbReference type="Gene3D" id="2.60.40.1120">
    <property type="entry name" value="Carboxypeptidase-like, regulatory domain"/>
    <property type="match status" value="1"/>
</dbReference>
<dbReference type="InterPro" id="IPR008969">
    <property type="entry name" value="CarboxyPept-like_regulatory"/>
</dbReference>
<evidence type="ECO:0000313" key="2">
    <source>
        <dbReference type="Proteomes" id="UP000585050"/>
    </source>
</evidence>
<keyword evidence="1" id="KW-0121">Carboxypeptidase</keyword>
<dbReference type="Proteomes" id="UP000585050">
    <property type="component" value="Unassembled WGS sequence"/>
</dbReference>
<name>A0A7X8SRM2_9BACT</name>
<proteinExistence type="predicted"/>
<gene>
    <name evidence="1" type="ORF">HGP29_28355</name>
</gene>
<keyword evidence="2" id="KW-1185">Reference proteome</keyword>
<keyword evidence="1" id="KW-0645">Protease</keyword>
<organism evidence="1 2">
    <name type="scientific">Flammeovirga agarivorans</name>
    <dbReference type="NCBI Taxonomy" id="2726742"/>
    <lineage>
        <taxon>Bacteria</taxon>
        <taxon>Pseudomonadati</taxon>
        <taxon>Bacteroidota</taxon>
        <taxon>Cytophagia</taxon>
        <taxon>Cytophagales</taxon>
        <taxon>Flammeovirgaceae</taxon>
        <taxon>Flammeovirga</taxon>
    </lineage>
</organism>
<accession>A0A7X8SRM2</accession>
<comment type="caution">
    <text evidence="1">The sequence shown here is derived from an EMBL/GenBank/DDBJ whole genome shotgun (WGS) entry which is preliminary data.</text>
</comment>
<sequence>MKKIITIVLLINLLLVSFSSLTFGQSVIQGYVKSSLTDLRPITDVYVEIVNIDNPILEIATMADRNGFYKLTDLKLGKTYILKVSAFGYANQQFEIKTDSDITKSDLTIEVSCEYSKEHADTDWKNNKAKLLLVGSIAPLANTRADKKFEKKYGVKYYDFGCVPTDFECIKIYNERIFELMDSEFGYKWRDKVRKDVEYLK</sequence>
<dbReference type="AlphaFoldDB" id="A0A7X8SRM2"/>
<reference evidence="1 2" key="1">
    <citation type="submission" date="2020-04" db="EMBL/GenBank/DDBJ databases">
        <title>Flammeovirga sp. SR4, a novel species isolated from seawater.</title>
        <authorList>
            <person name="Wang X."/>
        </authorList>
    </citation>
    <scope>NUCLEOTIDE SEQUENCE [LARGE SCALE GENOMIC DNA]</scope>
    <source>
        <strain evidence="1 2">SR4</strain>
    </source>
</reference>
<dbReference type="SUPFAM" id="SSF49464">
    <property type="entry name" value="Carboxypeptidase regulatory domain-like"/>
    <property type="match status" value="1"/>
</dbReference>
<protein>
    <submittedName>
        <fullName evidence="1">Carboxypeptidase-like regulatory domain-containing protein</fullName>
    </submittedName>
</protein>
<evidence type="ECO:0000313" key="1">
    <source>
        <dbReference type="EMBL" id="NLR95141.1"/>
    </source>
</evidence>